<accession>A0A151IPL1</accession>
<evidence type="ECO:0000256" key="3">
    <source>
        <dbReference type="ARBA" id="ARBA00022737"/>
    </source>
</evidence>
<keyword evidence="10" id="KW-1185">Reference proteome</keyword>
<dbReference type="EMBL" id="KQ976836">
    <property type="protein sequence ID" value="KYN07970.1"/>
    <property type="molecule type" value="Genomic_DNA"/>
</dbReference>
<comment type="subcellular location">
    <subcellularLocation>
        <location evidence="1">Nucleus</location>
    </subcellularLocation>
</comment>
<dbReference type="FunFam" id="3.30.160.60:FF:000145">
    <property type="entry name" value="Zinc finger protein 574"/>
    <property type="match status" value="1"/>
</dbReference>
<keyword evidence="4 7" id="KW-0863">Zinc-finger</keyword>
<dbReference type="GO" id="GO:0005634">
    <property type="term" value="C:nucleus"/>
    <property type="evidence" value="ECO:0007669"/>
    <property type="project" value="UniProtKB-SubCell"/>
</dbReference>
<evidence type="ECO:0000256" key="5">
    <source>
        <dbReference type="ARBA" id="ARBA00022833"/>
    </source>
</evidence>
<dbReference type="GO" id="GO:0000981">
    <property type="term" value="F:DNA-binding transcription factor activity, RNA polymerase II-specific"/>
    <property type="evidence" value="ECO:0007669"/>
    <property type="project" value="TreeGrafter"/>
</dbReference>
<dbReference type="PANTHER" id="PTHR23226:SF416">
    <property type="entry name" value="FI01424P"/>
    <property type="match status" value="1"/>
</dbReference>
<dbReference type="Pfam" id="PF00096">
    <property type="entry name" value="zf-C2H2"/>
    <property type="match status" value="5"/>
</dbReference>
<keyword evidence="3" id="KW-0677">Repeat</keyword>
<dbReference type="FunFam" id="3.30.160.60:FF:000100">
    <property type="entry name" value="Zinc finger 45-like"/>
    <property type="match status" value="2"/>
</dbReference>
<dbReference type="InterPro" id="IPR013087">
    <property type="entry name" value="Znf_C2H2_type"/>
</dbReference>
<organism evidence="9 10">
    <name type="scientific">Cyphomyrmex costatus</name>
    <dbReference type="NCBI Taxonomy" id="456900"/>
    <lineage>
        <taxon>Eukaryota</taxon>
        <taxon>Metazoa</taxon>
        <taxon>Ecdysozoa</taxon>
        <taxon>Arthropoda</taxon>
        <taxon>Hexapoda</taxon>
        <taxon>Insecta</taxon>
        <taxon>Pterygota</taxon>
        <taxon>Neoptera</taxon>
        <taxon>Endopterygota</taxon>
        <taxon>Hymenoptera</taxon>
        <taxon>Apocrita</taxon>
        <taxon>Aculeata</taxon>
        <taxon>Formicoidea</taxon>
        <taxon>Formicidae</taxon>
        <taxon>Myrmicinae</taxon>
        <taxon>Cyphomyrmex</taxon>
    </lineage>
</organism>
<dbReference type="PROSITE" id="PS00028">
    <property type="entry name" value="ZINC_FINGER_C2H2_1"/>
    <property type="match status" value="9"/>
</dbReference>
<name>A0A151IPL1_9HYME</name>
<evidence type="ECO:0000256" key="7">
    <source>
        <dbReference type="PROSITE-ProRule" id="PRU00042"/>
    </source>
</evidence>
<evidence type="ECO:0000256" key="6">
    <source>
        <dbReference type="ARBA" id="ARBA00023242"/>
    </source>
</evidence>
<proteinExistence type="predicted"/>
<dbReference type="GO" id="GO:0008270">
    <property type="term" value="F:zinc ion binding"/>
    <property type="evidence" value="ECO:0007669"/>
    <property type="project" value="UniProtKB-KW"/>
</dbReference>
<dbReference type="Proteomes" id="UP000078542">
    <property type="component" value="Unassembled WGS sequence"/>
</dbReference>
<dbReference type="SMART" id="SM00355">
    <property type="entry name" value="ZnF_C2H2"/>
    <property type="match status" value="10"/>
</dbReference>
<dbReference type="PANTHER" id="PTHR23226">
    <property type="entry name" value="ZINC FINGER AND SCAN DOMAIN-CONTAINING"/>
    <property type="match status" value="1"/>
</dbReference>
<feature type="domain" description="C2H2-type" evidence="8">
    <location>
        <begin position="301"/>
        <end position="328"/>
    </location>
</feature>
<feature type="domain" description="C2H2-type" evidence="8">
    <location>
        <begin position="103"/>
        <end position="131"/>
    </location>
</feature>
<dbReference type="GO" id="GO:0000978">
    <property type="term" value="F:RNA polymerase II cis-regulatory region sequence-specific DNA binding"/>
    <property type="evidence" value="ECO:0007669"/>
    <property type="project" value="TreeGrafter"/>
</dbReference>
<dbReference type="AlphaFoldDB" id="A0A151IPL1"/>
<feature type="domain" description="C2H2-type" evidence="8">
    <location>
        <begin position="273"/>
        <end position="300"/>
    </location>
</feature>
<feature type="domain" description="C2H2-type" evidence="8">
    <location>
        <begin position="33"/>
        <end position="61"/>
    </location>
</feature>
<keyword evidence="5" id="KW-0862">Zinc</keyword>
<feature type="domain" description="C2H2-type" evidence="8">
    <location>
        <begin position="75"/>
        <end position="102"/>
    </location>
</feature>
<sequence length="367" mass="43985">EIRPHICGTCGKGFKSKYSLRRHESVHKDEKPYHCDFCRQMFRRKETLRRHMVAKHSNDKRFKSNKDLYTGGVSYKCGTCNKEFKDKAQLHIHERTHNGEKPYQCEFCEDKFRIKVHLTSHMVAKHADDERFKSNKDLYTGGVSYKCGTCKKEFKNKTDFNRHERTHTGEKPYQCKLCEDEFSCKVNLEQHVVGKHWNDERYKSNKDLYIEGITHKCRTCNKEFKKKVKLHNHEKIHKGEKPLNPKCEFCEDKFSNDECYKSNKGLYTEDESYKCGTYNIEFKNEAQLRSHERIHKDEQPYRCEFCGQMFSGNEKLTVHKIIHANYECEKCKMCFYCEWTLQYHINLEHNDERQKFCEVCALKLSFF</sequence>
<dbReference type="FunFam" id="3.30.160.60:FF:001818">
    <property type="entry name" value="GDNF-inducible zinc finger protein 1 isoform X1"/>
    <property type="match status" value="1"/>
</dbReference>
<keyword evidence="2" id="KW-0479">Metal-binding</keyword>
<evidence type="ECO:0000313" key="9">
    <source>
        <dbReference type="EMBL" id="KYN07970.1"/>
    </source>
</evidence>
<dbReference type="GO" id="GO:0040029">
    <property type="term" value="P:epigenetic regulation of gene expression"/>
    <property type="evidence" value="ECO:0007669"/>
    <property type="project" value="UniProtKB-ARBA"/>
</dbReference>
<dbReference type="GO" id="GO:0003682">
    <property type="term" value="F:chromatin binding"/>
    <property type="evidence" value="ECO:0007669"/>
    <property type="project" value="UniProtKB-ARBA"/>
</dbReference>
<dbReference type="FunFam" id="3.30.160.60:FF:000065">
    <property type="entry name" value="B-cell CLL/lymphoma 6, member B"/>
    <property type="match status" value="1"/>
</dbReference>
<dbReference type="FunFam" id="3.30.160.60:FF:000690">
    <property type="entry name" value="Zinc finger protein 354C"/>
    <property type="match status" value="1"/>
</dbReference>
<dbReference type="InterPro" id="IPR036236">
    <property type="entry name" value="Znf_C2H2_sf"/>
</dbReference>
<evidence type="ECO:0000259" key="8">
    <source>
        <dbReference type="PROSITE" id="PS50157"/>
    </source>
</evidence>
<feature type="domain" description="C2H2-type" evidence="8">
    <location>
        <begin position="5"/>
        <end position="32"/>
    </location>
</feature>
<keyword evidence="6" id="KW-0539">Nucleus</keyword>
<dbReference type="STRING" id="456900.A0A151IPL1"/>
<evidence type="ECO:0000313" key="10">
    <source>
        <dbReference type="Proteomes" id="UP000078542"/>
    </source>
</evidence>
<evidence type="ECO:0000256" key="1">
    <source>
        <dbReference type="ARBA" id="ARBA00004123"/>
    </source>
</evidence>
<evidence type="ECO:0000256" key="4">
    <source>
        <dbReference type="ARBA" id="ARBA00022771"/>
    </source>
</evidence>
<feature type="domain" description="C2H2-type" evidence="8">
    <location>
        <begin position="145"/>
        <end position="172"/>
    </location>
</feature>
<feature type="non-terminal residue" evidence="9">
    <location>
        <position position="1"/>
    </location>
</feature>
<feature type="domain" description="C2H2-type" evidence="8">
    <location>
        <begin position="326"/>
        <end position="354"/>
    </location>
</feature>
<dbReference type="SUPFAM" id="SSF57667">
    <property type="entry name" value="beta-beta-alpha zinc fingers"/>
    <property type="match status" value="6"/>
</dbReference>
<gene>
    <name evidence="9" type="ORF">ALC62_01052</name>
</gene>
<dbReference type="PROSITE" id="PS50157">
    <property type="entry name" value="ZINC_FINGER_C2H2_2"/>
    <property type="match status" value="10"/>
</dbReference>
<dbReference type="Gene3D" id="3.30.160.60">
    <property type="entry name" value="Classic Zinc Finger"/>
    <property type="match status" value="8"/>
</dbReference>
<feature type="domain" description="C2H2-type" evidence="8">
    <location>
        <begin position="173"/>
        <end position="201"/>
    </location>
</feature>
<protein>
    <recommendedName>
        <fullName evidence="8">C2H2-type domain-containing protein</fullName>
    </recommendedName>
</protein>
<feature type="domain" description="C2H2-type" evidence="8">
    <location>
        <begin position="215"/>
        <end position="242"/>
    </location>
</feature>
<dbReference type="GO" id="GO:0000785">
    <property type="term" value="C:chromatin"/>
    <property type="evidence" value="ECO:0007669"/>
    <property type="project" value="UniProtKB-ARBA"/>
</dbReference>
<reference evidence="9 10" key="1">
    <citation type="submission" date="2016-03" db="EMBL/GenBank/DDBJ databases">
        <title>Cyphomyrmex costatus WGS genome.</title>
        <authorList>
            <person name="Nygaard S."/>
            <person name="Hu H."/>
            <person name="Boomsma J."/>
            <person name="Zhang G."/>
        </authorList>
    </citation>
    <scope>NUCLEOTIDE SEQUENCE [LARGE SCALE GENOMIC DNA]</scope>
    <source>
        <strain evidence="9">MS0001</strain>
        <tissue evidence="9">Whole body</tissue>
    </source>
</reference>
<evidence type="ECO:0000256" key="2">
    <source>
        <dbReference type="ARBA" id="ARBA00022723"/>
    </source>
</evidence>